<dbReference type="EMBL" id="RQYF01000058">
    <property type="protein sequence ID" value="RRD89169.1"/>
    <property type="molecule type" value="Genomic_DNA"/>
</dbReference>
<dbReference type="InterPro" id="IPR003661">
    <property type="entry name" value="HisK_dim/P_dom"/>
</dbReference>
<evidence type="ECO:0000259" key="7">
    <source>
        <dbReference type="PROSITE" id="PS50109"/>
    </source>
</evidence>
<dbReference type="Gene3D" id="1.25.40.10">
    <property type="entry name" value="Tetratricopeptide repeat domain"/>
    <property type="match status" value="1"/>
</dbReference>
<feature type="domain" description="Histidine kinase" evidence="7">
    <location>
        <begin position="453"/>
        <end position="603"/>
    </location>
</feature>
<evidence type="ECO:0000256" key="1">
    <source>
        <dbReference type="ARBA" id="ARBA00000085"/>
    </source>
</evidence>
<evidence type="ECO:0000313" key="8">
    <source>
        <dbReference type="EMBL" id="RRD89169.1"/>
    </source>
</evidence>
<keyword evidence="4 8" id="KW-0418">Kinase</keyword>
<dbReference type="InterPro" id="IPR050736">
    <property type="entry name" value="Sensor_HK_Regulatory"/>
</dbReference>
<evidence type="ECO:0000256" key="4">
    <source>
        <dbReference type="ARBA" id="ARBA00022777"/>
    </source>
</evidence>
<dbReference type="GO" id="GO:0000155">
    <property type="term" value="F:phosphorelay sensor kinase activity"/>
    <property type="evidence" value="ECO:0007669"/>
    <property type="project" value="InterPro"/>
</dbReference>
<feature type="transmembrane region" description="Helical" evidence="6">
    <location>
        <begin position="396"/>
        <end position="417"/>
    </location>
</feature>
<comment type="caution">
    <text evidence="8">The sequence shown here is derived from an EMBL/GenBank/DDBJ whole genome shotgun (WGS) entry which is preliminary data.</text>
</comment>
<keyword evidence="9" id="KW-1185">Reference proteome</keyword>
<dbReference type="Pfam" id="PF00512">
    <property type="entry name" value="HisKA"/>
    <property type="match status" value="1"/>
</dbReference>
<dbReference type="SMART" id="SM00388">
    <property type="entry name" value="HisKA"/>
    <property type="match status" value="1"/>
</dbReference>
<dbReference type="InterPro" id="IPR036890">
    <property type="entry name" value="HATPase_C_sf"/>
</dbReference>
<dbReference type="InterPro" id="IPR011990">
    <property type="entry name" value="TPR-like_helical_dom_sf"/>
</dbReference>
<organism evidence="8 9">
    <name type="scientific">Prevotella heparinolytica</name>
    <dbReference type="NCBI Taxonomy" id="28113"/>
    <lineage>
        <taxon>Bacteria</taxon>
        <taxon>Pseudomonadati</taxon>
        <taxon>Bacteroidota</taxon>
        <taxon>Bacteroidia</taxon>
        <taxon>Bacteroidales</taxon>
        <taxon>Bacteroidaceae</taxon>
        <taxon>Bacteroides</taxon>
    </lineage>
</organism>
<dbReference type="SUPFAM" id="SSF48452">
    <property type="entry name" value="TPR-like"/>
    <property type="match status" value="1"/>
</dbReference>
<proteinExistence type="predicted"/>
<dbReference type="EC" id="2.7.13.3" evidence="2"/>
<name>A0A3P2A1G8_9BACE</name>
<evidence type="ECO:0000256" key="2">
    <source>
        <dbReference type="ARBA" id="ARBA00012438"/>
    </source>
</evidence>
<evidence type="ECO:0000256" key="6">
    <source>
        <dbReference type="SAM" id="Phobius"/>
    </source>
</evidence>
<reference evidence="8 9" key="1">
    <citation type="submission" date="2018-11" db="EMBL/GenBank/DDBJ databases">
        <title>Genomes From Bacteria Associated with the Canine Oral Cavity: a Test Case for Automated Genome-Based Taxonomic Assignment.</title>
        <authorList>
            <person name="Coil D.A."/>
            <person name="Jospin G."/>
            <person name="Darling A.E."/>
            <person name="Wallis C."/>
            <person name="Davis I.J."/>
            <person name="Harris S."/>
            <person name="Eisen J.A."/>
            <person name="Holcombe L.J."/>
            <person name="O'Flynn C."/>
        </authorList>
    </citation>
    <scope>NUCLEOTIDE SEQUENCE [LARGE SCALE GENOMIC DNA]</scope>
    <source>
        <strain evidence="8 9">OH1047_COT-310</strain>
    </source>
</reference>
<sequence length="652" mass="75921">MKRLFLILQMLYWLLSPLLYAGNHQSHTKDSLLRIYLSTPPDSTRLQVLYRLVVLEQLSPTFLYYGDKLLKEAAAQKDSYYRQKAVFAHIAYYYNQLDRKHAEQWMLRLEKLAEEENSYDFYFKGKKMMIEFDLFNQQIESAYVEAEEMLRKATEIKSIKGQREAHLALLGVYFDTNRYKDGVAALNKALELGTDNISLADKKDLLVKAVLVYSLLRDNDQLLNYTDQLKAVVDAMQKDGGHSIANGLRNVNLLIEVEYAYYFIRSGQATKAWKHLQSAEKYLNSKTFIPYQMQRLGAYAEYYRLIGENEKALNHLNAAIDLTTPISLEDALGYQLQKADLLVEMTRTDEAISLYQQTAKKKDSLFAVFSATQTKQIQTSYSINRLIWYKEHRQRIINYIFLFVSIVVVIALLLYNLHMYRSRKKLKFAEKEMRRLADVAEEANEVKSRFLANMSYNIRIPLNNVVGFSQLLSNENEISEEERDEYTGIIQSNAHELIQLVNDVLDLSRLEADMMKFQLQECNLQEWCNDLPSRVRMQSEGNIHLNMQAETNDANIHTDVRRLTEIMMSMLLYPVDCNEQRDIEMDIIHHAENKFVEFRIKNSPLTDPVFSSSKVTVRRRIGQLFFEHFGGTCLIEEGAEIRCTYPANQETA</sequence>
<dbReference type="SUPFAM" id="SSF55874">
    <property type="entry name" value="ATPase domain of HSP90 chaperone/DNA topoisomerase II/histidine kinase"/>
    <property type="match status" value="1"/>
</dbReference>
<keyword evidence="5" id="KW-0902">Two-component regulatory system</keyword>
<dbReference type="PROSITE" id="PS50109">
    <property type="entry name" value="HIS_KIN"/>
    <property type="match status" value="1"/>
</dbReference>
<evidence type="ECO:0000313" key="9">
    <source>
        <dbReference type="Proteomes" id="UP000279562"/>
    </source>
</evidence>
<dbReference type="InterPro" id="IPR005467">
    <property type="entry name" value="His_kinase_dom"/>
</dbReference>
<dbReference type="Gene3D" id="1.10.287.130">
    <property type="match status" value="1"/>
</dbReference>
<accession>A0A3P2A1G8</accession>
<dbReference type="PANTHER" id="PTHR43711">
    <property type="entry name" value="TWO-COMPONENT HISTIDINE KINASE"/>
    <property type="match status" value="1"/>
</dbReference>
<keyword evidence="3" id="KW-0808">Transferase</keyword>
<dbReference type="InterPro" id="IPR036097">
    <property type="entry name" value="HisK_dim/P_sf"/>
</dbReference>
<evidence type="ECO:0000256" key="3">
    <source>
        <dbReference type="ARBA" id="ARBA00022679"/>
    </source>
</evidence>
<dbReference type="CDD" id="cd00082">
    <property type="entry name" value="HisKA"/>
    <property type="match status" value="1"/>
</dbReference>
<keyword evidence="6" id="KW-1133">Transmembrane helix</keyword>
<comment type="catalytic activity">
    <reaction evidence="1">
        <text>ATP + protein L-histidine = ADP + protein N-phospho-L-histidine.</text>
        <dbReference type="EC" id="2.7.13.3"/>
    </reaction>
</comment>
<evidence type="ECO:0000256" key="5">
    <source>
        <dbReference type="ARBA" id="ARBA00023012"/>
    </source>
</evidence>
<gene>
    <name evidence="8" type="ORF">EII33_10540</name>
</gene>
<dbReference type="RefSeq" id="WP_125239676.1">
    <property type="nucleotide sequence ID" value="NZ_RQYF01000058.1"/>
</dbReference>
<dbReference type="AlphaFoldDB" id="A0A3P2A1G8"/>
<dbReference type="PANTHER" id="PTHR43711:SF31">
    <property type="entry name" value="HISTIDINE KINASE"/>
    <property type="match status" value="1"/>
</dbReference>
<dbReference type="Proteomes" id="UP000279562">
    <property type="component" value="Unassembled WGS sequence"/>
</dbReference>
<keyword evidence="6" id="KW-0812">Transmembrane</keyword>
<keyword evidence="6" id="KW-0472">Membrane</keyword>
<protein>
    <recommendedName>
        <fullName evidence="2">histidine kinase</fullName>
        <ecNumber evidence="2">2.7.13.3</ecNumber>
    </recommendedName>
</protein>
<dbReference type="SUPFAM" id="SSF47384">
    <property type="entry name" value="Homodimeric domain of signal transducing histidine kinase"/>
    <property type="match status" value="1"/>
</dbReference>